<proteinExistence type="predicted"/>
<protein>
    <submittedName>
        <fullName evidence="1">BQ5605_C039g11796 protein</fullName>
    </submittedName>
</protein>
<gene>
    <name evidence="1" type="primary">BQ5605_C039g11796</name>
    <name evidence="1" type="ORF">BQ5605_C039G11796</name>
</gene>
<name>A0A2X0MJ33_9BASI</name>
<dbReference type="EMBL" id="FQNC01000060">
    <property type="protein sequence ID" value="SGY90285.1"/>
    <property type="molecule type" value="Genomic_DNA"/>
</dbReference>
<evidence type="ECO:0000313" key="2">
    <source>
        <dbReference type="Proteomes" id="UP000249464"/>
    </source>
</evidence>
<dbReference type="Proteomes" id="UP000249464">
    <property type="component" value="Unassembled WGS sequence"/>
</dbReference>
<reference evidence="1 2" key="1">
    <citation type="submission" date="2016-11" db="EMBL/GenBank/DDBJ databases">
        <authorList>
            <person name="Jaros S."/>
            <person name="Januszkiewicz K."/>
            <person name="Wedrychowicz H."/>
        </authorList>
    </citation>
    <scope>NUCLEOTIDE SEQUENCE [LARGE SCALE GENOMIC DNA]</scope>
</reference>
<organism evidence="1 2">
    <name type="scientific">Microbotryum silenes-dioicae</name>
    <dbReference type="NCBI Taxonomy" id="796604"/>
    <lineage>
        <taxon>Eukaryota</taxon>
        <taxon>Fungi</taxon>
        <taxon>Dikarya</taxon>
        <taxon>Basidiomycota</taxon>
        <taxon>Pucciniomycotina</taxon>
        <taxon>Microbotryomycetes</taxon>
        <taxon>Microbotryales</taxon>
        <taxon>Microbotryaceae</taxon>
        <taxon>Microbotryum</taxon>
    </lineage>
</organism>
<evidence type="ECO:0000313" key="1">
    <source>
        <dbReference type="EMBL" id="SGY90285.1"/>
    </source>
</evidence>
<sequence length="105" mass="11676">MEQGKSNQAGVQNSGSVVQEVSPNSYAFRSLTQQCNSLSNTLIGRQIRGESIALTTTATCTYALPVYGRNARLASLKIRKVEKCRVELRKRCVPLDRRVLIHALR</sequence>
<accession>A0A2X0MJ33</accession>
<keyword evidence="2" id="KW-1185">Reference proteome</keyword>
<dbReference type="AlphaFoldDB" id="A0A2X0MJ33"/>